<gene>
    <name evidence="2" type="ORF">EV191_11792</name>
</gene>
<dbReference type="RefSeq" id="WP_132880278.1">
    <property type="nucleotide sequence ID" value="NZ_SLXQ01000017.1"/>
</dbReference>
<dbReference type="Gene3D" id="3.90.1300.10">
    <property type="entry name" value="Amidase signature (AS) domain"/>
    <property type="match status" value="1"/>
</dbReference>
<organism evidence="2 3">
    <name type="scientific">Tamaricihabitans halophyticus</name>
    <dbReference type="NCBI Taxonomy" id="1262583"/>
    <lineage>
        <taxon>Bacteria</taxon>
        <taxon>Bacillati</taxon>
        <taxon>Actinomycetota</taxon>
        <taxon>Actinomycetes</taxon>
        <taxon>Pseudonocardiales</taxon>
        <taxon>Pseudonocardiaceae</taxon>
        <taxon>Tamaricihabitans</taxon>
    </lineage>
</organism>
<dbReference type="OrthoDB" id="182039at2"/>
<dbReference type="InterPro" id="IPR020556">
    <property type="entry name" value="Amidase_CS"/>
</dbReference>
<protein>
    <submittedName>
        <fullName evidence="2">Amidase</fullName>
    </submittedName>
</protein>
<dbReference type="NCBIfam" id="NF005565">
    <property type="entry name" value="PRK07235.1"/>
    <property type="match status" value="1"/>
</dbReference>
<comment type="caution">
    <text evidence="2">The sequence shown here is derived from an EMBL/GenBank/DDBJ whole genome shotgun (WGS) entry which is preliminary data.</text>
</comment>
<reference evidence="2 3" key="1">
    <citation type="submission" date="2019-03" db="EMBL/GenBank/DDBJ databases">
        <title>Genomic Encyclopedia of Type Strains, Phase IV (KMG-IV): sequencing the most valuable type-strain genomes for metagenomic binning, comparative biology and taxonomic classification.</title>
        <authorList>
            <person name="Goeker M."/>
        </authorList>
    </citation>
    <scope>NUCLEOTIDE SEQUENCE [LARGE SCALE GENOMIC DNA]</scope>
    <source>
        <strain evidence="2 3">DSM 45765</strain>
    </source>
</reference>
<dbReference type="InterPro" id="IPR036928">
    <property type="entry name" value="AS_sf"/>
</dbReference>
<proteinExistence type="predicted"/>
<dbReference type="InterPro" id="IPR023631">
    <property type="entry name" value="Amidase_dom"/>
</dbReference>
<dbReference type="Pfam" id="PF01425">
    <property type="entry name" value="Amidase"/>
    <property type="match status" value="1"/>
</dbReference>
<accession>A0A4V2SS25</accession>
<keyword evidence="3" id="KW-1185">Reference proteome</keyword>
<dbReference type="GO" id="GO:0003824">
    <property type="term" value="F:catalytic activity"/>
    <property type="evidence" value="ECO:0007669"/>
    <property type="project" value="InterPro"/>
</dbReference>
<evidence type="ECO:0000259" key="1">
    <source>
        <dbReference type="Pfam" id="PF01425"/>
    </source>
</evidence>
<dbReference type="PANTHER" id="PTHR11895">
    <property type="entry name" value="TRANSAMIDASE"/>
    <property type="match status" value="1"/>
</dbReference>
<evidence type="ECO:0000313" key="3">
    <source>
        <dbReference type="Proteomes" id="UP000294911"/>
    </source>
</evidence>
<dbReference type="Proteomes" id="UP000294911">
    <property type="component" value="Unassembled WGS sequence"/>
</dbReference>
<dbReference type="Gene3D" id="1.10.20.60">
    <property type="entry name" value="Glu-tRNAGln amidotransferase C subunit, N-terminal domain"/>
    <property type="match status" value="1"/>
</dbReference>
<dbReference type="AlphaFoldDB" id="A0A4V2SS25"/>
<dbReference type="PANTHER" id="PTHR11895:SF170">
    <property type="entry name" value="AMIDASE"/>
    <property type="match status" value="1"/>
</dbReference>
<dbReference type="InterPro" id="IPR000120">
    <property type="entry name" value="Amidase"/>
</dbReference>
<evidence type="ECO:0000313" key="2">
    <source>
        <dbReference type="EMBL" id="TCP45126.1"/>
    </source>
</evidence>
<sequence>MTVEPPSNADIAQLAASYGLALSEADLTSFRELITGSLTAFDEVARLYEQHRERAPERPHHWPAESENRYGAWYVRTDITERADGPLAGKQVAIKDNIAVAGVPMMNGSRAVEGYTPSTDATVVRRLLDAGATIAGKATCEDLCFSGGSHTSALGPVRNPWDSTRMTGGSSSGSAALVAAGEVDFAIGGDQGGSIRMPAAFCGIVGHKPTHGLVPYTGAFPIESTIDHLGPMTRTVAAAAETLQVIAGDDGYDPRQARLPDVQDYRAGLNAGLRGVRVGILQEGFGIPGLSEPEVDAAVLAATRVLADAGADVREITVPWHRDGLAVWSVLATEGATTQMVDGNGYGMNWAGRYDPEMIAHYAQGRIAHAEQLSETVKLTMLTGKYTKEKHGGRHYAMARELAWRLTSAYDAALAEVDVLVLPTVPYVAREFPGADASKAEYVTAGLGMIANTSPTDVTGHPAISVPAGQVAGLPTGMMIIGPRFDDASCLAVAAGYEAAVGGFPLPG</sequence>
<feature type="domain" description="Amidase" evidence="1">
    <location>
        <begin position="79"/>
        <end position="491"/>
    </location>
</feature>
<dbReference type="EMBL" id="SLXQ01000017">
    <property type="protein sequence ID" value="TCP45126.1"/>
    <property type="molecule type" value="Genomic_DNA"/>
</dbReference>
<dbReference type="SUPFAM" id="SSF75304">
    <property type="entry name" value="Amidase signature (AS) enzymes"/>
    <property type="match status" value="1"/>
</dbReference>
<dbReference type="PROSITE" id="PS00571">
    <property type="entry name" value="AMIDASES"/>
    <property type="match status" value="1"/>
</dbReference>
<name>A0A4V2SS25_9PSEU</name>